<comment type="caution">
    <text evidence="3">The sequence shown here is derived from an EMBL/GenBank/DDBJ whole genome shotgun (WGS) entry which is preliminary data.</text>
</comment>
<dbReference type="InterPro" id="IPR050661">
    <property type="entry name" value="BglG_antiterminators"/>
</dbReference>
<evidence type="ECO:0000313" key="3">
    <source>
        <dbReference type="EMBL" id="GJN65212.1"/>
    </source>
</evidence>
<dbReference type="SMART" id="SM01061">
    <property type="entry name" value="CAT_RBD"/>
    <property type="match status" value="1"/>
</dbReference>
<evidence type="ECO:0000259" key="2">
    <source>
        <dbReference type="PROSITE" id="PS51372"/>
    </source>
</evidence>
<reference evidence="3" key="1">
    <citation type="journal article" date="2022" name="Int. J. Syst. Evol. Microbiol.">
        <title>Genome-based, phenotypic and chemotaxonomic classification of Faecalibacterium strains: proposal of three novel species Faecalibacterium duncaniae sp. nov., Faecalibacterium hattorii sp. nov. and Faecalibacterium gallinarum sp. nov. .</title>
        <authorList>
            <person name="Sakamoto M."/>
            <person name="Sakurai N."/>
            <person name="Tanno H."/>
            <person name="Iino T."/>
            <person name="Ohkuma M."/>
            <person name="Endo A."/>
        </authorList>
    </citation>
    <scope>NUCLEOTIDE SEQUENCE</scope>
    <source>
        <strain evidence="3">JCM 17207</strain>
    </source>
</reference>
<feature type="domain" description="PRD" evidence="2">
    <location>
        <begin position="166"/>
        <end position="278"/>
    </location>
</feature>
<dbReference type="PANTHER" id="PTHR30185:SF15">
    <property type="entry name" value="CRYPTIC BETA-GLUCOSIDE BGL OPERON ANTITERMINATOR"/>
    <property type="match status" value="1"/>
</dbReference>
<dbReference type="InterPro" id="IPR004341">
    <property type="entry name" value="CAT_RNA-bd_dom"/>
</dbReference>
<feature type="domain" description="PRD" evidence="2">
    <location>
        <begin position="61"/>
        <end position="165"/>
    </location>
</feature>
<organism evidence="3 4">
    <name type="scientific">Faecalibacterium gallinarum</name>
    <dbReference type="NCBI Taxonomy" id="2903556"/>
    <lineage>
        <taxon>Bacteria</taxon>
        <taxon>Bacillati</taxon>
        <taxon>Bacillota</taxon>
        <taxon>Clostridia</taxon>
        <taxon>Eubacteriales</taxon>
        <taxon>Oscillospiraceae</taxon>
        <taxon>Faecalibacterium</taxon>
    </lineage>
</organism>
<dbReference type="PROSITE" id="PS51372">
    <property type="entry name" value="PRD_2"/>
    <property type="match status" value="2"/>
</dbReference>
<dbReference type="SUPFAM" id="SSF50151">
    <property type="entry name" value="SacY-like RNA-binding domain"/>
    <property type="match status" value="1"/>
</dbReference>
<accession>A0AA37IZN0</accession>
<dbReference type="PANTHER" id="PTHR30185">
    <property type="entry name" value="CRYPTIC BETA-GLUCOSIDE BGL OPERON ANTITERMINATOR"/>
    <property type="match status" value="1"/>
</dbReference>
<dbReference type="Proteomes" id="UP001055185">
    <property type="component" value="Unassembled WGS sequence"/>
</dbReference>
<dbReference type="RefSeq" id="WP_238317465.1">
    <property type="nucleotide sequence ID" value="NZ_BQKV01000074.1"/>
</dbReference>
<dbReference type="SUPFAM" id="SSF63520">
    <property type="entry name" value="PTS-regulatory domain, PRD"/>
    <property type="match status" value="2"/>
</dbReference>
<dbReference type="GO" id="GO:0006355">
    <property type="term" value="P:regulation of DNA-templated transcription"/>
    <property type="evidence" value="ECO:0007669"/>
    <property type="project" value="InterPro"/>
</dbReference>
<keyword evidence="4" id="KW-1185">Reference proteome</keyword>
<gene>
    <name evidence="3" type="primary">bglG1_1</name>
    <name evidence="3" type="ORF">JCM17207_18370</name>
</gene>
<dbReference type="Pfam" id="PF03123">
    <property type="entry name" value="CAT_RBD"/>
    <property type="match status" value="1"/>
</dbReference>
<dbReference type="AlphaFoldDB" id="A0AA37IZN0"/>
<evidence type="ECO:0000256" key="1">
    <source>
        <dbReference type="ARBA" id="ARBA00022737"/>
    </source>
</evidence>
<sequence>MKIIKKINNNVALAKDQKGNELIVFGRGVGFPAMPYELTDLSVVDRTFYDVNDKYIYLLREVPEELILAADDIAKEAREELECELNPNLPFLLADHLNYVIHHSSSVAIHTPLAYDVRHLYPQEYAIAHRGRQMLRDKLKVDLPESETISIALHLLNAEAGNSNMHSTIENLRVITELTELVEHYFDIRIDRESYSYSRFVMHLRYLVQRMKKGEPMPEDPATVELFRSIRIEYPEDYDCSQLALAYLAKNWNWHCTRDEQLYLILHIHRVRTAPTDPKC</sequence>
<name>A0AA37IZN0_9FIRM</name>
<proteinExistence type="predicted"/>
<protein>
    <submittedName>
        <fullName evidence="3">Transcriptional regulator</fullName>
    </submittedName>
</protein>
<dbReference type="InterPro" id="IPR036650">
    <property type="entry name" value="CAT_RNA-bd_dom_sf"/>
</dbReference>
<dbReference type="InterPro" id="IPR011608">
    <property type="entry name" value="PRD"/>
</dbReference>
<evidence type="ECO:0000313" key="4">
    <source>
        <dbReference type="Proteomes" id="UP001055185"/>
    </source>
</evidence>
<dbReference type="Pfam" id="PF00874">
    <property type="entry name" value="PRD"/>
    <property type="match status" value="2"/>
</dbReference>
<dbReference type="Gene3D" id="1.10.1790.10">
    <property type="entry name" value="PRD domain"/>
    <property type="match status" value="2"/>
</dbReference>
<dbReference type="GO" id="GO:0003723">
    <property type="term" value="F:RNA binding"/>
    <property type="evidence" value="ECO:0007669"/>
    <property type="project" value="InterPro"/>
</dbReference>
<dbReference type="EMBL" id="BQKV01000074">
    <property type="protein sequence ID" value="GJN65212.1"/>
    <property type="molecule type" value="Genomic_DNA"/>
</dbReference>
<dbReference type="InterPro" id="IPR036634">
    <property type="entry name" value="PRD_sf"/>
</dbReference>
<dbReference type="Gene3D" id="2.30.24.10">
    <property type="entry name" value="CAT RNA-binding domain"/>
    <property type="match status" value="1"/>
</dbReference>
<keyword evidence="1" id="KW-0677">Repeat</keyword>